<gene>
    <name evidence="1" type="ORF">LY89DRAFT_358973</name>
</gene>
<keyword evidence="2" id="KW-1185">Reference proteome</keyword>
<evidence type="ECO:0000313" key="2">
    <source>
        <dbReference type="Proteomes" id="UP000070700"/>
    </source>
</evidence>
<proteinExistence type="predicted"/>
<dbReference type="Proteomes" id="UP000070700">
    <property type="component" value="Unassembled WGS sequence"/>
</dbReference>
<protein>
    <submittedName>
        <fullName evidence="1">Uncharacterized protein</fullName>
    </submittedName>
</protein>
<dbReference type="EMBL" id="KQ947439">
    <property type="protein sequence ID" value="KUJ07596.1"/>
    <property type="molecule type" value="Genomic_DNA"/>
</dbReference>
<dbReference type="InParanoid" id="A0A132B5A5"/>
<organism evidence="1 2">
    <name type="scientific">Mollisia scopiformis</name>
    <name type="common">Conifer needle endophyte fungus</name>
    <name type="synonym">Phialocephala scopiformis</name>
    <dbReference type="NCBI Taxonomy" id="149040"/>
    <lineage>
        <taxon>Eukaryota</taxon>
        <taxon>Fungi</taxon>
        <taxon>Dikarya</taxon>
        <taxon>Ascomycota</taxon>
        <taxon>Pezizomycotina</taxon>
        <taxon>Leotiomycetes</taxon>
        <taxon>Helotiales</taxon>
        <taxon>Mollisiaceae</taxon>
        <taxon>Mollisia</taxon>
    </lineage>
</organism>
<dbReference type="AlphaFoldDB" id="A0A132B5A5"/>
<name>A0A132B5A5_MOLSC</name>
<dbReference type="GeneID" id="28816707"/>
<dbReference type="RefSeq" id="XP_018061951.1">
    <property type="nucleotide sequence ID" value="XM_018206981.1"/>
</dbReference>
<sequence>MSSVGGLDLPEVPYRQMDDEMKELDREVGVEVVVLYEDSIMKEVSLSNPKNAGPRFWEIPEQM</sequence>
<reference evidence="1 2" key="1">
    <citation type="submission" date="2015-10" db="EMBL/GenBank/DDBJ databases">
        <title>Full genome of DAOMC 229536 Phialocephala scopiformis, a fungal endophyte of spruce producing the potent anti-insectan compound rugulosin.</title>
        <authorList>
            <consortium name="DOE Joint Genome Institute"/>
            <person name="Walker A.K."/>
            <person name="Frasz S.L."/>
            <person name="Seifert K.A."/>
            <person name="Miller J.D."/>
            <person name="Mondo S.J."/>
            <person name="Labutti K."/>
            <person name="Lipzen A."/>
            <person name="Dockter R."/>
            <person name="Kennedy M."/>
            <person name="Grigoriev I.V."/>
            <person name="Spatafora J.W."/>
        </authorList>
    </citation>
    <scope>NUCLEOTIDE SEQUENCE [LARGE SCALE GENOMIC DNA]</scope>
    <source>
        <strain evidence="1 2">CBS 120377</strain>
    </source>
</reference>
<evidence type="ECO:0000313" key="1">
    <source>
        <dbReference type="EMBL" id="KUJ07596.1"/>
    </source>
</evidence>
<dbReference type="KEGG" id="psco:LY89DRAFT_358973"/>
<accession>A0A132B5A5</accession>